<evidence type="ECO:0000256" key="9">
    <source>
        <dbReference type="ARBA" id="ARBA00023136"/>
    </source>
</evidence>
<dbReference type="NCBIfam" id="TIGR02473">
    <property type="entry name" value="flagell_FliJ"/>
    <property type="match status" value="1"/>
</dbReference>
<evidence type="ECO:0000256" key="10">
    <source>
        <dbReference type="ARBA" id="ARBA00023225"/>
    </source>
</evidence>
<keyword evidence="12" id="KW-0966">Cell projection</keyword>
<accession>A0A0H3N802</accession>
<dbReference type="Pfam" id="PF02050">
    <property type="entry name" value="FliJ"/>
    <property type="match status" value="1"/>
</dbReference>
<dbReference type="InterPro" id="IPR012823">
    <property type="entry name" value="Flagell_FliJ"/>
</dbReference>
<sequence>MELDKNFKFRLQKVLDLKIKDEEEIKMEFAKIQQKKIDIESNLENLESNYSKYSISKNNDSVQNQKITINYLLALNNSIMDLSEELDKSTNELEKARKQLISKQIERKSLEKLKEKKYGQYYKEEQLKEQSTNDEFASMSYLRNRQVL</sequence>
<evidence type="ECO:0000256" key="6">
    <source>
        <dbReference type="ARBA" id="ARBA00022500"/>
    </source>
</evidence>
<proteinExistence type="inferred from homology"/>
<keyword evidence="12" id="KW-0969">Cilium</keyword>
<protein>
    <recommendedName>
        <fullName evidence="3">Flagellar FliJ protein</fullName>
    </recommendedName>
</protein>
<evidence type="ECO:0000313" key="12">
    <source>
        <dbReference type="EMBL" id="CBA60536.1"/>
    </source>
</evidence>
<dbReference type="Gene3D" id="1.10.287.1700">
    <property type="match status" value="1"/>
</dbReference>
<dbReference type="HOGENOM" id="CLU_139638_5_1_9"/>
<dbReference type="GO" id="GO:0015031">
    <property type="term" value="P:protein transport"/>
    <property type="evidence" value="ECO:0007669"/>
    <property type="project" value="UniProtKB-KW"/>
</dbReference>
<evidence type="ECO:0000256" key="8">
    <source>
        <dbReference type="ARBA" id="ARBA00022927"/>
    </source>
</evidence>
<keyword evidence="4" id="KW-0813">Transport</keyword>
<dbReference type="KEGG" id="cdc:CD196_0268"/>
<comment type="similarity">
    <text evidence="2">Belongs to the FliJ family.</text>
</comment>
<dbReference type="InterPro" id="IPR053716">
    <property type="entry name" value="Flag_assembly_chemotaxis_eff"/>
</dbReference>
<evidence type="ECO:0000256" key="5">
    <source>
        <dbReference type="ARBA" id="ARBA00022475"/>
    </source>
</evidence>
<evidence type="ECO:0000313" key="13">
    <source>
        <dbReference type="Proteomes" id="UP000002068"/>
    </source>
</evidence>
<reference evidence="12 13" key="1">
    <citation type="journal article" date="2009" name="Genome Biol.">
        <title>Comparative genome and phenotypic analysis of Clostridium difficile 027 strains provides insight into the evolution of a hypervirulent bacterium.</title>
        <authorList>
            <person name="Stabler R.A."/>
            <person name="He M."/>
            <person name="Dawson L."/>
            <person name="Martin M."/>
            <person name="Valiente E."/>
            <person name="Corton C."/>
            <person name="Lawley T.D."/>
            <person name="Sebaihia M."/>
            <person name="Quail M.A."/>
            <person name="Rose G."/>
            <person name="Gerding D.N."/>
            <person name="Gibert M."/>
            <person name="Popoff M.R."/>
            <person name="Parkhill J."/>
            <person name="Dougan G."/>
            <person name="Wren B.W."/>
        </authorList>
    </citation>
    <scope>NUCLEOTIDE SEQUENCE [LARGE SCALE GENOMIC DNA]</scope>
    <source>
        <strain evidence="12 13">CD196</strain>
    </source>
</reference>
<dbReference type="GO" id="GO:0005886">
    <property type="term" value="C:plasma membrane"/>
    <property type="evidence" value="ECO:0007669"/>
    <property type="project" value="UniProtKB-SubCell"/>
</dbReference>
<gene>
    <name evidence="12" type="primary">fliJ</name>
    <name evidence="12" type="ordered locus">CD196_0268</name>
</gene>
<dbReference type="GO" id="GO:0009288">
    <property type="term" value="C:bacterial-type flagellum"/>
    <property type="evidence" value="ECO:0007669"/>
    <property type="project" value="InterPro"/>
</dbReference>
<comment type="subcellular location">
    <subcellularLocation>
        <location evidence="1">Cell membrane</location>
        <topology evidence="1">Peripheral membrane protein</topology>
        <orientation evidence="1">Cytoplasmic side</orientation>
    </subcellularLocation>
</comment>
<evidence type="ECO:0000256" key="2">
    <source>
        <dbReference type="ARBA" id="ARBA00010004"/>
    </source>
</evidence>
<dbReference type="EMBL" id="FN538970">
    <property type="protein sequence ID" value="CBA60536.1"/>
    <property type="molecule type" value="Genomic_DNA"/>
</dbReference>
<name>A0A0H3N802_CLODC</name>
<feature type="coiled-coil region" evidence="11">
    <location>
        <begin position="29"/>
        <end position="113"/>
    </location>
</feature>
<keyword evidence="7" id="KW-1005">Bacterial flagellum biogenesis</keyword>
<dbReference type="GO" id="GO:0071973">
    <property type="term" value="P:bacterial-type flagellum-dependent cell motility"/>
    <property type="evidence" value="ECO:0007669"/>
    <property type="project" value="InterPro"/>
</dbReference>
<keyword evidence="9" id="KW-0472">Membrane</keyword>
<dbReference type="AlphaFoldDB" id="A0A0H3N802"/>
<dbReference type="Proteomes" id="UP000002068">
    <property type="component" value="Chromosome"/>
</dbReference>
<evidence type="ECO:0000256" key="3">
    <source>
        <dbReference type="ARBA" id="ARBA00020392"/>
    </source>
</evidence>
<keyword evidence="6" id="KW-0145">Chemotaxis</keyword>
<keyword evidence="12" id="KW-0282">Flagellum</keyword>
<keyword evidence="10" id="KW-1006">Bacterial flagellum protein export</keyword>
<dbReference type="GO" id="GO:0044781">
    <property type="term" value="P:bacterial-type flagellum organization"/>
    <property type="evidence" value="ECO:0007669"/>
    <property type="project" value="UniProtKB-KW"/>
</dbReference>
<keyword evidence="8" id="KW-0653">Protein transport</keyword>
<evidence type="ECO:0000256" key="1">
    <source>
        <dbReference type="ARBA" id="ARBA00004413"/>
    </source>
</evidence>
<dbReference type="RefSeq" id="WP_012815984.1">
    <property type="nucleotide sequence ID" value="NC_013315.1"/>
</dbReference>
<evidence type="ECO:0000256" key="7">
    <source>
        <dbReference type="ARBA" id="ARBA00022795"/>
    </source>
</evidence>
<dbReference type="GO" id="GO:0006935">
    <property type="term" value="P:chemotaxis"/>
    <property type="evidence" value="ECO:0007669"/>
    <property type="project" value="UniProtKB-KW"/>
</dbReference>
<evidence type="ECO:0000256" key="11">
    <source>
        <dbReference type="SAM" id="Coils"/>
    </source>
</evidence>
<keyword evidence="5" id="KW-1003">Cell membrane</keyword>
<organism evidence="12 13">
    <name type="scientific">Clostridioides difficile (strain CD196)</name>
    <name type="common">Peptoclostridium difficile</name>
    <dbReference type="NCBI Taxonomy" id="645462"/>
    <lineage>
        <taxon>Bacteria</taxon>
        <taxon>Bacillati</taxon>
        <taxon>Bacillota</taxon>
        <taxon>Clostridia</taxon>
        <taxon>Peptostreptococcales</taxon>
        <taxon>Peptostreptococcaceae</taxon>
        <taxon>Clostridioides</taxon>
    </lineage>
</organism>
<keyword evidence="11" id="KW-0175">Coiled coil</keyword>
<evidence type="ECO:0000256" key="4">
    <source>
        <dbReference type="ARBA" id="ARBA00022448"/>
    </source>
</evidence>